<keyword evidence="18" id="KW-1185">Reference proteome</keyword>
<evidence type="ECO:0000256" key="7">
    <source>
        <dbReference type="ARBA" id="ARBA00022679"/>
    </source>
</evidence>
<evidence type="ECO:0000313" key="18">
    <source>
        <dbReference type="Proteomes" id="UP000003835"/>
    </source>
</evidence>
<dbReference type="Pfam" id="PF07568">
    <property type="entry name" value="HisKA_2"/>
    <property type="match status" value="1"/>
</dbReference>
<dbReference type="Gene3D" id="3.30.450.20">
    <property type="entry name" value="PAS domain"/>
    <property type="match status" value="7"/>
</dbReference>
<dbReference type="Gene3D" id="3.30.565.10">
    <property type="entry name" value="Histidine kinase-like ATPase, C-terminal domain"/>
    <property type="match status" value="1"/>
</dbReference>
<dbReference type="Proteomes" id="UP000003835">
    <property type="component" value="Unassembled WGS sequence"/>
</dbReference>
<feature type="domain" description="PAS" evidence="15">
    <location>
        <begin position="670"/>
        <end position="742"/>
    </location>
</feature>
<dbReference type="Pfam" id="PF08448">
    <property type="entry name" value="PAS_4"/>
    <property type="match status" value="2"/>
</dbReference>
<dbReference type="SUPFAM" id="SSF55874">
    <property type="entry name" value="ATPase domain of HSP90 chaperone/DNA topoisomerase II/histidine kinase"/>
    <property type="match status" value="1"/>
</dbReference>
<dbReference type="Pfam" id="PF02518">
    <property type="entry name" value="HATPase_c"/>
    <property type="match status" value="1"/>
</dbReference>
<dbReference type="eggNOG" id="COG3920">
    <property type="taxonomic scope" value="Bacteria"/>
</dbReference>
<evidence type="ECO:0000256" key="5">
    <source>
        <dbReference type="ARBA" id="ARBA00022519"/>
    </source>
</evidence>
<feature type="domain" description="PAC" evidence="16">
    <location>
        <begin position="331"/>
        <end position="383"/>
    </location>
</feature>
<dbReference type="PANTHER" id="PTHR43304:SF1">
    <property type="entry name" value="PAC DOMAIN-CONTAINING PROTEIN"/>
    <property type="match status" value="1"/>
</dbReference>
<dbReference type="InterPro" id="IPR035965">
    <property type="entry name" value="PAS-like_dom_sf"/>
</dbReference>
<dbReference type="FunFam" id="2.10.70.100:FF:000001">
    <property type="entry name" value="Sensory transduction histidine kinase"/>
    <property type="match status" value="1"/>
</dbReference>
<dbReference type="GO" id="GO:0006355">
    <property type="term" value="P:regulation of DNA-templated transcription"/>
    <property type="evidence" value="ECO:0007669"/>
    <property type="project" value="InterPro"/>
</dbReference>
<dbReference type="EC" id="2.7.13.3" evidence="3"/>
<dbReference type="InterPro" id="IPR000014">
    <property type="entry name" value="PAS"/>
</dbReference>
<feature type="domain" description="PAS" evidence="15">
    <location>
        <begin position="257"/>
        <end position="327"/>
    </location>
</feature>
<dbReference type="eggNOG" id="COG2202">
    <property type="taxonomic scope" value="Bacteria"/>
</dbReference>
<keyword evidence="7" id="KW-0808">Transferase</keyword>
<reference evidence="17 18" key="1">
    <citation type="submission" date="2008-07" db="EMBL/GenBank/DDBJ databases">
        <authorList>
            <person name="Tandeau de Marsac N."/>
            <person name="Ferriera S."/>
            <person name="Johnson J."/>
            <person name="Kravitz S."/>
            <person name="Beeson K."/>
            <person name="Sutton G."/>
            <person name="Rogers Y.-H."/>
            <person name="Friedman R."/>
            <person name="Frazier M."/>
            <person name="Venter J.C."/>
        </authorList>
    </citation>
    <scope>NUCLEOTIDE SEQUENCE [LARGE SCALE GENOMIC DNA]</scope>
    <source>
        <strain evidence="17 18">PCC 7420</strain>
    </source>
</reference>
<dbReference type="InterPro" id="IPR013767">
    <property type="entry name" value="PAS_fold"/>
</dbReference>
<dbReference type="PROSITE" id="PS50112">
    <property type="entry name" value="PAS"/>
    <property type="match status" value="5"/>
</dbReference>
<evidence type="ECO:0000256" key="6">
    <source>
        <dbReference type="ARBA" id="ARBA00022553"/>
    </source>
</evidence>
<dbReference type="InterPro" id="IPR011495">
    <property type="entry name" value="Sig_transdc_His_kin_sub2_dim/P"/>
</dbReference>
<dbReference type="EMBL" id="DS989844">
    <property type="protein sequence ID" value="EDX77043.1"/>
    <property type="molecule type" value="Genomic_DNA"/>
</dbReference>
<evidence type="ECO:0000256" key="1">
    <source>
        <dbReference type="ARBA" id="ARBA00000085"/>
    </source>
</evidence>
<feature type="domain" description="PAS" evidence="15">
    <location>
        <begin position="798"/>
        <end position="870"/>
    </location>
</feature>
<evidence type="ECO:0000313" key="17">
    <source>
        <dbReference type="EMBL" id="EDX77043.1"/>
    </source>
</evidence>
<keyword evidence="6" id="KW-0597">Phosphoprotein</keyword>
<keyword evidence="13" id="KW-0472">Membrane</keyword>
<organism evidence="17 18">
    <name type="scientific">Coleofasciculus chthonoplastes PCC 7420</name>
    <dbReference type="NCBI Taxonomy" id="118168"/>
    <lineage>
        <taxon>Bacteria</taxon>
        <taxon>Bacillati</taxon>
        <taxon>Cyanobacteriota</taxon>
        <taxon>Cyanophyceae</taxon>
        <taxon>Coleofasciculales</taxon>
        <taxon>Coleofasciculaceae</taxon>
        <taxon>Coleofasciculus</taxon>
    </lineage>
</organism>
<keyword evidence="4" id="KW-1003">Cell membrane</keyword>
<dbReference type="InterPro" id="IPR013655">
    <property type="entry name" value="PAS_fold_3"/>
</dbReference>
<dbReference type="CDD" id="cd00130">
    <property type="entry name" value="PAS"/>
    <property type="match status" value="6"/>
</dbReference>
<protein>
    <recommendedName>
        <fullName evidence="3">histidine kinase</fullName>
        <ecNumber evidence="3">2.7.13.3</ecNumber>
    </recommendedName>
</protein>
<dbReference type="eggNOG" id="COG3829">
    <property type="taxonomic scope" value="Bacteria"/>
</dbReference>
<name>B4VKU2_9CYAN</name>
<evidence type="ECO:0000259" key="15">
    <source>
        <dbReference type="PROSITE" id="PS50112"/>
    </source>
</evidence>
<evidence type="ECO:0000256" key="9">
    <source>
        <dbReference type="ARBA" id="ARBA00022737"/>
    </source>
</evidence>
<feature type="domain" description="PAS" evidence="15">
    <location>
        <begin position="131"/>
        <end position="202"/>
    </location>
</feature>
<evidence type="ECO:0000256" key="13">
    <source>
        <dbReference type="ARBA" id="ARBA00023136"/>
    </source>
</evidence>
<accession>B4VKU2</accession>
<keyword evidence="8" id="KW-0812">Transmembrane</keyword>
<dbReference type="InterPro" id="IPR005467">
    <property type="entry name" value="His_kinase_dom"/>
</dbReference>
<dbReference type="SUPFAM" id="SSF55785">
    <property type="entry name" value="PYP-like sensor domain (PAS domain)"/>
    <property type="match status" value="7"/>
</dbReference>
<dbReference type="InterPro" id="IPR000700">
    <property type="entry name" value="PAS-assoc_C"/>
</dbReference>
<keyword evidence="10" id="KW-0547">Nucleotide-binding</keyword>
<dbReference type="eggNOG" id="COG2203">
    <property type="taxonomic scope" value="Bacteria"/>
</dbReference>
<evidence type="ECO:0000259" key="16">
    <source>
        <dbReference type="PROSITE" id="PS50113"/>
    </source>
</evidence>
<keyword evidence="9" id="KW-0677">Repeat</keyword>
<comment type="subcellular location">
    <subcellularLocation>
        <location evidence="2">Cell inner membrane</location>
        <topology evidence="2">Multi-pass membrane protein</topology>
    </subcellularLocation>
</comment>
<dbReference type="GO" id="GO:0004673">
    <property type="term" value="F:protein histidine kinase activity"/>
    <property type="evidence" value="ECO:0007669"/>
    <property type="project" value="UniProtKB-EC"/>
</dbReference>
<dbReference type="PANTHER" id="PTHR43304">
    <property type="entry name" value="PHYTOCHROME-LIKE PROTEIN CPH1"/>
    <property type="match status" value="1"/>
</dbReference>
<dbReference type="GO" id="GO:0005886">
    <property type="term" value="C:plasma membrane"/>
    <property type="evidence" value="ECO:0007669"/>
    <property type="project" value="UniProtKB-SubCell"/>
</dbReference>
<dbReference type="PROSITE" id="PS50109">
    <property type="entry name" value="HIS_KIN"/>
    <property type="match status" value="1"/>
</dbReference>
<feature type="domain" description="PAC" evidence="16">
    <location>
        <begin position="874"/>
        <end position="926"/>
    </location>
</feature>
<dbReference type="SMART" id="SM00086">
    <property type="entry name" value="PAC"/>
    <property type="match status" value="6"/>
</dbReference>
<dbReference type="InterPro" id="IPR052162">
    <property type="entry name" value="Sensor_kinase/Photoreceptor"/>
</dbReference>
<dbReference type="Gene3D" id="2.10.70.100">
    <property type="match status" value="2"/>
</dbReference>
<evidence type="ECO:0000256" key="11">
    <source>
        <dbReference type="ARBA" id="ARBA00022777"/>
    </source>
</evidence>
<evidence type="ECO:0000256" key="4">
    <source>
        <dbReference type="ARBA" id="ARBA00022475"/>
    </source>
</evidence>
<sequence>MTEPFADVFWLTSVNRHQLLYANAATEQMWGHTPDQLSSHPGGYMPCILDAIDRRDRERVAMAWTQHPTSESPQEYRIIKSDRSIRWVRSRSFSIPNPWGESQRDAPQTLLATITEDITEDKQVKDTLNQREQEFRVLLDHSPDIVARFDRHLRHVYVNPVIEQETGIPYQDFLGKTHRELELPKTLIPVWEDSLQTVLQTGEENESEFTFLTPHGQRYYQSRLVPEFAPDGSVEFVLSVCRDITDIHQAQQAVRESEARFRTVFELAPIGMAIANTQGRVLHTNQALQDILGYRANQLLNQPFHLFIHPDEITQCYQDLHKLITGEITHINTEKRYIHQQGHVVWVHVSASAVRGANGLSEYTIALIQDISDRKQAEVLLQQAHLHLEQRVSERTAELEQTNTRLQHEITHRQTIEIQLQQAKEQLQAVLDAVPGCVSWMSRQGRYLGVNQFLADMFNLSPDDFVGQPLGFLNSNPTFVNYIEQFIASAAQTDQNILEINIKGSHHYHLIAAQKYQQGTNIVCVGIDVTQSQKAQQALQNQKDFLQTIIDTNPNIIYVKDQDGQYILANRRFAEHRGIPVEEVLGKTTAQIHHDAADVERFMAEDQEILTTLQPKFIPEEFSWDQNGKIRWYQTIKTPLVAPDGQVTQVLGVSTDITARKLAEDLLQQSEARLRLALDAAQMAKWDWNLQTGMITWSYRLEQLYGLAFDRPEIPYKTFLEKVHPEDQELVKQSMEWAIQTGEDYDLEYRIIWPDQIVRWIQSKGQIIYDKTDQPIWTIGLNLDVTERKLAEEQLRQREEQLRLALDAARMGFWDRNLETEQISCSYHLQHLYGLDAKTTQISYKTFLEMVHPEDRDRVHQADRRAIDEQEDCYDIEFRIIRTDGNLRWVESKSQVFYDETSQPVRMMGINLDITERKQAEIQIQASLREKEVLLQEIHHRVKNNLQVISSLLDLQSQYITDPTTVELFQESQNRVKSMALVHEKLYQSQDFARINFAEYIENLTSYLFQIYIFEYNQVNLEFHIHEVDLTIDAAIPCGLIISELVSNALKYAFPNGQEGTIEVILTAESEDRCHLTVKDNGVGFPPDMEFANPKSLGLQLIKVLTEQLEGDLSFNLDKGTEVNISFPIESLN</sequence>
<feature type="domain" description="PAC" evidence="16">
    <location>
        <begin position="611"/>
        <end position="669"/>
    </location>
</feature>
<dbReference type="Pfam" id="PF13426">
    <property type="entry name" value="PAS_9"/>
    <property type="match status" value="1"/>
</dbReference>
<dbReference type="SMART" id="SM00091">
    <property type="entry name" value="PAS"/>
    <property type="match status" value="7"/>
</dbReference>
<comment type="catalytic activity">
    <reaction evidence="1">
        <text>ATP + protein L-histidine = ADP + protein N-phospho-L-histidine.</text>
        <dbReference type="EC" id="2.7.13.3"/>
    </reaction>
</comment>
<evidence type="ECO:0000256" key="8">
    <source>
        <dbReference type="ARBA" id="ARBA00022692"/>
    </source>
</evidence>
<dbReference type="STRING" id="118168.MC7420_180"/>
<dbReference type="InterPro" id="IPR001610">
    <property type="entry name" value="PAC"/>
</dbReference>
<dbReference type="PROSITE" id="PS50113">
    <property type="entry name" value="PAC"/>
    <property type="match status" value="6"/>
</dbReference>
<evidence type="ECO:0000256" key="12">
    <source>
        <dbReference type="ARBA" id="ARBA00022989"/>
    </source>
</evidence>
<dbReference type="AlphaFoldDB" id="B4VKU2"/>
<dbReference type="InterPro" id="IPR013656">
    <property type="entry name" value="PAS_4"/>
</dbReference>
<evidence type="ECO:0000256" key="10">
    <source>
        <dbReference type="ARBA" id="ARBA00022741"/>
    </source>
</evidence>
<keyword evidence="11" id="KW-0418">Kinase</keyword>
<gene>
    <name evidence="17" type="ORF">MC7420_180</name>
</gene>
<dbReference type="InterPro" id="IPR036890">
    <property type="entry name" value="HATPase_C_sf"/>
</dbReference>
<dbReference type="SMART" id="SM00387">
    <property type="entry name" value="HATPase_c"/>
    <property type="match status" value="1"/>
</dbReference>
<feature type="domain" description="Histidine kinase" evidence="14">
    <location>
        <begin position="937"/>
        <end position="1131"/>
    </location>
</feature>
<keyword evidence="12" id="KW-1133">Transmembrane helix</keyword>
<evidence type="ECO:0000256" key="2">
    <source>
        <dbReference type="ARBA" id="ARBA00004429"/>
    </source>
</evidence>
<proteinExistence type="predicted"/>
<evidence type="ECO:0000256" key="3">
    <source>
        <dbReference type="ARBA" id="ARBA00012438"/>
    </source>
</evidence>
<feature type="domain" description="PAC" evidence="16">
    <location>
        <begin position="205"/>
        <end position="256"/>
    </location>
</feature>
<dbReference type="Pfam" id="PF00989">
    <property type="entry name" value="PAS"/>
    <property type="match status" value="1"/>
</dbReference>
<dbReference type="Pfam" id="PF08447">
    <property type="entry name" value="PAS_3"/>
    <property type="match status" value="3"/>
</dbReference>
<keyword evidence="5" id="KW-0997">Cell inner membrane</keyword>
<dbReference type="OrthoDB" id="9758522at2"/>
<feature type="domain" description="PAC" evidence="16">
    <location>
        <begin position="72"/>
        <end position="130"/>
    </location>
</feature>
<dbReference type="HOGENOM" id="CLU_000445_114_18_3"/>
<dbReference type="RefSeq" id="WP_006099156.1">
    <property type="nucleotide sequence ID" value="NZ_DS989844.1"/>
</dbReference>
<dbReference type="InterPro" id="IPR003594">
    <property type="entry name" value="HATPase_dom"/>
</dbReference>
<feature type="domain" description="PAS" evidence="15">
    <location>
        <begin position="542"/>
        <end position="621"/>
    </location>
</feature>
<feature type="domain" description="PAC" evidence="16">
    <location>
        <begin position="745"/>
        <end position="797"/>
    </location>
</feature>
<dbReference type="NCBIfam" id="TIGR00229">
    <property type="entry name" value="sensory_box"/>
    <property type="match status" value="5"/>
</dbReference>
<evidence type="ECO:0000259" key="14">
    <source>
        <dbReference type="PROSITE" id="PS50109"/>
    </source>
</evidence>
<dbReference type="GO" id="GO:0000166">
    <property type="term" value="F:nucleotide binding"/>
    <property type="evidence" value="ECO:0007669"/>
    <property type="project" value="UniProtKB-KW"/>
</dbReference>